<accession>A0A0N5B3M1</accession>
<dbReference type="GO" id="GO:0005777">
    <property type="term" value="C:peroxisome"/>
    <property type="evidence" value="ECO:0007669"/>
    <property type="project" value="InterPro"/>
</dbReference>
<dbReference type="Pfam" id="PF09262">
    <property type="entry name" value="PEX-1N"/>
    <property type="match status" value="1"/>
</dbReference>
<keyword evidence="3" id="KW-0175">Coiled coil</keyword>
<dbReference type="Gene3D" id="3.10.330.10">
    <property type="match status" value="1"/>
</dbReference>
<organism evidence="5 6">
    <name type="scientific">Strongyloides papillosus</name>
    <name type="common">Intestinal threadworm</name>
    <dbReference type="NCBI Taxonomy" id="174720"/>
    <lineage>
        <taxon>Eukaryota</taxon>
        <taxon>Metazoa</taxon>
        <taxon>Ecdysozoa</taxon>
        <taxon>Nematoda</taxon>
        <taxon>Chromadorea</taxon>
        <taxon>Rhabditida</taxon>
        <taxon>Tylenchina</taxon>
        <taxon>Panagrolaimomorpha</taxon>
        <taxon>Strongyloidoidea</taxon>
        <taxon>Strongyloididae</taxon>
        <taxon>Strongyloides</taxon>
    </lineage>
</organism>
<feature type="domain" description="Peroxisomal ATPase PEX1 N-terminal C-lobe" evidence="4">
    <location>
        <begin position="103"/>
        <end position="180"/>
    </location>
</feature>
<keyword evidence="1" id="KW-0547">Nucleotide-binding</keyword>
<keyword evidence="5" id="KW-1185">Reference proteome</keyword>
<evidence type="ECO:0000313" key="5">
    <source>
        <dbReference type="Proteomes" id="UP000046392"/>
    </source>
</evidence>
<evidence type="ECO:0000256" key="1">
    <source>
        <dbReference type="ARBA" id="ARBA00022741"/>
    </source>
</evidence>
<dbReference type="GO" id="GO:0005524">
    <property type="term" value="F:ATP binding"/>
    <property type="evidence" value="ECO:0007669"/>
    <property type="project" value="UniProtKB-KW"/>
</dbReference>
<dbReference type="Proteomes" id="UP000046392">
    <property type="component" value="Unplaced"/>
</dbReference>
<dbReference type="InterPro" id="IPR029067">
    <property type="entry name" value="CDC48_domain_2-like_sf"/>
</dbReference>
<dbReference type="SUPFAM" id="SSF54585">
    <property type="entry name" value="Cdc48 domain 2-like"/>
    <property type="match status" value="1"/>
</dbReference>
<sequence length="526" mass="60683">MSNILAIISFHNQSNSNGILSLDRININNINGNFIGTYRIRNESRSLVLNVYSIDNSERKYLLHGSNCYLNINSIIGNIYGFKDEEFVEMEFIGVNDLINAKNVVLVPKTENDYKIIDETSSLIEEIFLDQINVLENNQELILWVQDNLYVTMIVKNIEADCISKNNVYRLNNTTQVIVEVNKKNEDNKKVENDNDSYFDNNLLKINQKTLKDKVYRILNVHDLSYSTILVSDESISYGLYIVCVDHLSGSFEGCLKNIPSVVPKGHCFIPKHFNTRAYSNIIINSVPFSRIKKISEVTILSNQNADILSLKNKKKEIERKLNTLSEYSAIVINCNGIYLSDSHEKIVISEENPSNRICGYFFTDSFPRIRIEQTLDTLNKIEESDSITKYLNLGEALDEVELFEYQKKVVEEILKYYQYINTPIGFSNIILLKGKDGSGKSTIVKQLSKQLFDKKYIFSLEIDCLDIRNQKPSKIMEEFQKKLSYLKTTYPSHLIVDSFDAITFKGFILFNEKIKCSNYNYLIFK</sequence>
<evidence type="ECO:0000256" key="2">
    <source>
        <dbReference type="ARBA" id="ARBA00022840"/>
    </source>
</evidence>
<proteinExistence type="predicted"/>
<dbReference type="InterPro" id="IPR015342">
    <property type="entry name" value="PEX1-N_C-lobe"/>
</dbReference>
<dbReference type="AlphaFoldDB" id="A0A0N5B3M1"/>
<keyword evidence="2" id="KW-0067">ATP-binding</keyword>
<feature type="coiled-coil region" evidence="3">
    <location>
        <begin position="301"/>
        <end position="331"/>
    </location>
</feature>
<name>A0A0N5B3M1_STREA</name>
<dbReference type="STRING" id="174720.A0A0N5B3M1"/>
<protein>
    <submittedName>
        <fullName evidence="6">PEX-1N domain-containing protein</fullName>
    </submittedName>
</protein>
<dbReference type="GO" id="GO:0007031">
    <property type="term" value="P:peroxisome organization"/>
    <property type="evidence" value="ECO:0007669"/>
    <property type="project" value="InterPro"/>
</dbReference>
<evidence type="ECO:0000256" key="3">
    <source>
        <dbReference type="SAM" id="Coils"/>
    </source>
</evidence>
<dbReference type="SUPFAM" id="SSF52540">
    <property type="entry name" value="P-loop containing nucleoside triphosphate hydrolases"/>
    <property type="match status" value="1"/>
</dbReference>
<evidence type="ECO:0000259" key="4">
    <source>
        <dbReference type="Pfam" id="PF09262"/>
    </source>
</evidence>
<reference evidence="6" key="1">
    <citation type="submission" date="2017-02" db="UniProtKB">
        <authorList>
            <consortium name="WormBaseParasite"/>
        </authorList>
    </citation>
    <scope>IDENTIFICATION</scope>
</reference>
<dbReference type="WBParaSite" id="SPAL_0000067500.1">
    <property type="protein sequence ID" value="SPAL_0000067500.1"/>
    <property type="gene ID" value="SPAL_0000067500"/>
</dbReference>
<evidence type="ECO:0000313" key="6">
    <source>
        <dbReference type="WBParaSite" id="SPAL_0000067500.1"/>
    </source>
</evidence>
<dbReference type="Gene3D" id="3.40.50.300">
    <property type="entry name" value="P-loop containing nucleotide triphosphate hydrolases"/>
    <property type="match status" value="1"/>
</dbReference>
<dbReference type="InterPro" id="IPR027417">
    <property type="entry name" value="P-loop_NTPase"/>
</dbReference>